<feature type="region of interest" description="Disordered" evidence="3">
    <location>
        <begin position="24"/>
        <end position="51"/>
    </location>
</feature>
<dbReference type="InterPro" id="IPR046342">
    <property type="entry name" value="CBS_dom_sf"/>
</dbReference>
<gene>
    <name evidence="5" type="ORF">Rsub_07768</name>
</gene>
<keyword evidence="1 2" id="KW-0129">CBS domain</keyword>
<dbReference type="InParanoid" id="A0A2V0PBT5"/>
<dbReference type="InterPro" id="IPR000644">
    <property type="entry name" value="CBS_dom"/>
</dbReference>
<dbReference type="EMBL" id="BDRX01000063">
    <property type="protein sequence ID" value="GBF95340.1"/>
    <property type="molecule type" value="Genomic_DNA"/>
</dbReference>
<sequence length="209" mass="22764">MILSFARPLAHRVAPAACLARVATSQPPRASEPEPFSESDAEDLPRSTIGDILKTKDDPTLWIGQDSMMIDAVRKMSDENAAALLVFDPSRVHPLDGAPHSADAVVGILTERDYLHKVVVQGRSSFTTPVKDIMTRQQQVKVLTPSDSVVRAMVLMVKHDIRNVPVIDDNAMVGVLSIKDVVKALLDDQKAEIHTLKEFISGTSHNGLA</sequence>
<dbReference type="STRING" id="307507.A0A2V0PBT5"/>
<dbReference type="InterPro" id="IPR051257">
    <property type="entry name" value="Diverse_CBS-Domain"/>
</dbReference>
<evidence type="ECO:0000256" key="1">
    <source>
        <dbReference type="ARBA" id="ARBA00023122"/>
    </source>
</evidence>
<name>A0A2V0PBT5_9CHLO</name>
<keyword evidence="6" id="KW-1185">Reference proteome</keyword>
<feature type="domain" description="CBS" evidence="4">
    <location>
        <begin position="134"/>
        <end position="192"/>
    </location>
</feature>
<comment type="caution">
    <text evidence="5">The sequence shown here is derived from an EMBL/GenBank/DDBJ whole genome shotgun (WGS) entry which is preliminary data.</text>
</comment>
<dbReference type="PROSITE" id="PS51371">
    <property type="entry name" value="CBS"/>
    <property type="match status" value="1"/>
</dbReference>
<evidence type="ECO:0000256" key="2">
    <source>
        <dbReference type="PROSITE-ProRule" id="PRU00703"/>
    </source>
</evidence>
<evidence type="ECO:0000256" key="3">
    <source>
        <dbReference type="SAM" id="MobiDB-lite"/>
    </source>
</evidence>
<dbReference type="PANTHER" id="PTHR43080:SF2">
    <property type="entry name" value="CBS DOMAIN-CONTAINING PROTEIN"/>
    <property type="match status" value="1"/>
</dbReference>
<dbReference type="PANTHER" id="PTHR43080">
    <property type="entry name" value="CBS DOMAIN-CONTAINING PROTEIN CBSX3, MITOCHONDRIAL"/>
    <property type="match status" value="1"/>
</dbReference>
<organism evidence="5 6">
    <name type="scientific">Raphidocelis subcapitata</name>
    <dbReference type="NCBI Taxonomy" id="307507"/>
    <lineage>
        <taxon>Eukaryota</taxon>
        <taxon>Viridiplantae</taxon>
        <taxon>Chlorophyta</taxon>
        <taxon>core chlorophytes</taxon>
        <taxon>Chlorophyceae</taxon>
        <taxon>CS clade</taxon>
        <taxon>Sphaeropleales</taxon>
        <taxon>Selenastraceae</taxon>
        <taxon>Raphidocelis</taxon>
    </lineage>
</organism>
<accession>A0A2V0PBT5</accession>
<protein>
    <recommendedName>
        <fullName evidence="4">CBS domain-containing protein</fullName>
    </recommendedName>
</protein>
<reference evidence="5 6" key="1">
    <citation type="journal article" date="2018" name="Sci. Rep.">
        <title>Raphidocelis subcapitata (=Pseudokirchneriella subcapitata) provides an insight into genome evolution and environmental adaptations in the Sphaeropleales.</title>
        <authorList>
            <person name="Suzuki S."/>
            <person name="Yamaguchi H."/>
            <person name="Nakajima N."/>
            <person name="Kawachi M."/>
        </authorList>
    </citation>
    <scope>NUCLEOTIDE SEQUENCE [LARGE SCALE GENOMIC DNA]</scope>
    <source>
        <strain evidence="5 6">NIES-35</strain>
    </source>
</reference>
<dbReference type="FunCoup" id="A0A2V0PBT5">
    <property type="interactions" value="363"/>
</dbReference>
<dbReference type="OrthoDB" id="418595at2759"/>
<evidence type="ECO:0000313" key="6">
    <source>
        <dbReference type="Proteomes" id="UP000247498"/>
    </source>
</evidence>
<proteinExistence type="predicted"/>
<dbReference type="Gene3D" id="3.10.580.10">
    <property type="entry name" value="CBS-domain"/>
    <property type="match status" value="1"/>
</dbReference>
<dbReference type="SMART" id="SM00116">
    <property type="entry name" value="CBS"/>
    <property type="match status" value="2"/>
</dbReference>
<dbReference type="Pfam" id="PF00571">
    <property type="entry name" value="CBS"/>
    <property type="match status" value="1"/>
</dbReference>
<dbReference type="SUPFAM" id="SSF54631">
    <property type="entry name" value="CBS-domain pair"/>
    <property type="match status" value="1"/>
</dbReference>
<evidence type="ECO:0000259" key="4">
    <source>
        <dbReference type="PROSITE" id="PS51371"/>
    </source>
</evidence>
<dbReference type="AlphaFoldDB" id="A0A2V0PBT5"/>
<evidence type="ECO:0000313" key="5">
    <source>
        <dbReference type="EMBL" id="GBF95340.1"/>
    </source>
</evidence>
<dbReference type="Proteomes" id="UP000247498">
    <property type="component" value="Unassembled WGS sequence"/>
</dbReference>